<evidence type="ECO:0000313" key="7">
    <source>
        <dbReference type="Proteomes" id="UP000326921"/>
    </source>
</evidence>
<evidence type="ECO:0000256" key="3">
    <source>
        <dbReference type="PIRSR" id="PIRSR610905-1"/>
    </source>
</evidence>
<feature type="signal peptide" evidence="5">
    <location>
        <begin position="1"/>
        <end position="19"/>
    </location>
</feature>
<dbReference type="GO" id="GO:0052757">
    <property type="term" value="F:chondroitin hydrolase activity"/>
    <property type="evidence" value="ECO:0007669"/>
    <property type="project" value="TreeGrafter"/>
</dbReference>
<dbReference type="InterPro" id="IPR012341">
    <property type="entry name" value="6hp_glycosidase-like_sf"/>
</dbReference>
<feature type="chain" id="PRO_5024974778" evidence="5">
    <location>
        <begin position="20"/>
        <end position="413"/>
    </location>
</feature>
<evidence type="ECO:0000256" key="1">
    <source>
        <dbReference type="ARBA" id="ARBA00022801"/>
    </source>
</evidence>
<comment type="similarity">
    <text evidence="2">Belongs to the glycosyl hydrolase 88 family.</text>
</comment>
<feature type="binding site" evidence="4">
    <location>
        <position position="249"/>
    </location>
    <ligand>
        <name>substrate</name>
    </ligand>
</feature>
<dbReference type="InterPro" id="IPR010905">
    <property type="entry name" value="Glyco_hydro_88"/>
</dbReference>
<proteinExistence type="inferred from homology"/>
<dbReference type="InterPro" id="IPR052369">
    <property type="entry name" value="UG_Glycosaminoglycan_Hydrolase"/>
</dbReference>
<dbReference type="SUPFAM" id="SSF48208">
    <property type="entry name" value="Six-hairpin glycosidases"/>
    <property type="match status" value="1"/>
</dbReference>
<feature type="binding site" evidence="4">
    <location>
        <position position="118"/>
    </location>
    <ligand>
        <name>substrate</name>
    </ligand>
</feature>
<evidence type="ECO:0000256" key="4">
    <source>
        <dbReference type="PIRSR" id="PIRSR610905-2"/>
    </source>
</evidence>
<feature type="active site" description="Proton donor" evidence="3">
    <location>
        <position position="177"/>
    </location>
</feature>
<feature type="binding site" evidence="4">
    <location>
        <position position="253"/>
    </location>
    <ligand>
        <name>substrate</name>
    </ligand>
</feature>
<sequence>MNRKTLLFSSVLFMLSASAAIGQTKHDLALDKSFIDGQLAASAKQIKVLAASTPDDQFPKTFEKGAHVFSGSRWWCSGFYPGTLLLLSEGTGDQELQGLALQKLKHLEKEQYNKGTHDLGFMLFCSFGNALRLTGDSTQFKPILATGAESLTSRYSPKTHAIRSWDHGKWKFPVIIDNMMNLEFLMQVAKMTGNKKYADVAKTHANTTIKNHFRKDYSSFHVIDYDPETGAVIAKKTHQGAADESAWARGQAWALYGYTMMYRETKDKAYLNQARNIAKYILNHKNLPADLIPVWDFDYDKIPSDSKMYSQRALRDVSAGALFASSLLELSEYTKGKESKNYFKKAETMIKNLSSDIYFAKNGDNGGFLLKHSVGALSLNSEIDVPLTYADYYYVEALVRYQRLLAGEPLIKE</sequence>
<dbReference type="KEGG" id="sphe:GFH32_15310"/>
<dbReference type="GO" id="GO:0000272">
    <property type="term" value="P:polysaccharide catabolic process"/>
    <property type="evidence" value="ECO:0007669"/>
    <property type="project" value="TreeGrafter"/>
</dbReference>
<dbReference type="Pfam" id="PF07470">
    <property type="entry name" value="Glyco_hydro_88"/>
    <property type="match status" value="1"/>
</dbReference>
<keyword evidence="1 6" id="KW-0378">Hydrolase</keyword>
<protein>
    <submittedName>
        <fullName evidence="6">Glucuronyl hydrolase</fullName>
    </submittedName>
</protein>
<name>A0A5Q0QI71_9SPHI</name>
<evidence type="ECO:0000313" key="6">
    <source>
        <dbReference type="EMBL" id="QGA27602.1"/>
    </source>
</evidence>
<dbReference type="EMBL" id="CP045652">
    <property type="protein sequence ID" value="QGA27602.1"/>
    <property type="molecule type" value="Genomic_DNA"/>
</dbReference>
<dbReference type="PANTHER" id="PTHR36845:SF1">
    <property type="entry name" value="HYDROLASE, PUTATIVE (AFU_ORTHOLOGUE AFUA_7G05090)-RELATED"/>
    <property type="match status" value="1"/>
</dbReference>
<evidence type="ECO:0000256" key="2">
    <source>
        <dbReference type="ARBA" id="ARBA00038358"/>
    </source>
</evidence>
<dbReference type="PANTHER" id="PTHR36845">
    <property type="entry name" value="HYDROLASE, PUTATIVE (AFU_ORTHOLOGUE AFUA_7G05090)-RELATED"/>
    <property type="match status" value="1"/>
</dbReference>
<accession>A0A5Q0QI71</accession>
<feature type="binding site" evidence="4">
    <location>
        <position position="177"/>
    </location>
    <ligand>
        <name>substrate</name>
    </ligand>
</feature>
<keyword evidence="5" id="KW-0732">Signal</keyword>
<dbReference type="Proteomes" id="UP000326921">
    <property type="component" value="Chromosome"/>
</dbReference>
<reference evidence="6 7" key="1">
    <citation type="submission" date="2019-10" db="EMBL/GenBank/DDBJ databases">
        <authorList>
            <person name="Dong K."/>
        </authorList>
    </citation>
    <scope>NUCLEOTIDE SEQUENCE [LARGE SCALE GENOMIC DNA]</scope>
    <source>
        <strain evidence="7">dk4302</strain>
    </source>
</reference>
<feature type="binding site" evidence="4">
    <location>
        <position position="237"/>
    </location>
    <ligand>
        <name>substrate</name>
    </ligand>
</feature>
<dbReference type="RefSeq" id="WP_153512429.1">
    <property type="nucleotide sequence ID" value="NZ_CP045652.1"/>
</dbReference>
<evidence type="ECO:0000256" key="5">
    <source>
        <dbReference type="SAM" id="SignalP"/>
    </source>
</evidence>
<feature type="active site" description="Nucleophile" evidence="3">
    <location>
        <position position="118"/>
    </location>
</feature>
<gene>
    <name evidence="6" type="ORF">GFH32_15310</name>
</gene>
<dbReference type="AlphaFoldDB" id="A0A5Q0QI71"/>
<keyword evidence="7" id="KW-1185">Reference proteome</keyword>
<dbReference type="InterPro" id="IPR008928">
    <property type="entry name" value="6-hairpin_glycosidase_sf"/>
</dbReference>
<organism evidence="6 7">
    <name type="scientific">Sphingobacterium zhuxiongii</name>
    <dbReference type="NCBI Taxonomy" id="2662364"/>
    <lineage>
        <taxon>Bacteria</taxon>
        <taxon>Pseudomonadati</taxon>
        <taxon>Bacteroidota</taxon>
        <taxon>Sphingobacteriia</taxon>
        <taxon>Sphingobacteriales</taxon>
        <taxon>Sphingobacteriaceae</taxon>
        <taxon>Sphingobacterium</taxon>
    </lineage>
</organism>
<dbReference type="Gene3D" id="1.50.10.10">
    <property type="match status" value="1"/>
</dbReference>